<evidence type="ECO:0000313" key="3">
    <source>
        <dbReference type="EMBL" id="RIV37428.1"/>
    </source>
</evidence>
<protein>
    <submittedName>
        <fullName evidence="3">PadR family transcriptional regulator</fullName>
    </submittedName>
</protein>
<dbReference type="Proteomes" id="UP000283832">
    <property type="component" value="Unassembled WGS sequence"/>
</dbReference>
<reference evidence="3 4" key="1">
    <citation type="submission" date="2018-08" db="EMBL/GenBank/DDBJ databases">
        <title>Jishengella sp. nov., isolated from a root of Azadirachta indica A. Juss. var. siamensis Valenton.</title>
        <authorList>
            <person name="Kuncharoen N."/>
            <person name="Tanasupawat S."/>
            <person name="Kudo T."/>
            <person name="Ohkuma M."/>
        </authorList>
    </citation>
    <scope>NUCLEOTIDE SEQUENCE [LARGE SCALE GENOMIC DNA]</scope>
    <source>
        <strain evidence="3 4">AZ1-13</strain>
    </source>
</reference>
<evidence type="ECO:0000313" key="4">
    <source>
        <dbReference type="Proteomes" id="UP000283832"/>
    </source>
</evidence>
<dbReference type="Pfam" id="PF03551">
    <property type="entry name" value="PadR"/>
    <property type="match status" value="1"/>
</dbReference>
<evidence type="ECO:0000259" key="2">
    <source>
        <dbReference type="Pfam" id="PF03551"/>
    </source>
</evidence>
<comment type="caution">
    <text evidence="3">The sequence shown here is derived from an EMBL/GenBank/DDBJ whole genome shotgun (WGS) entry which is preliminary data.</text>
</comment>
<dbReference type="RefSeq" id="WP_119577418.1">
    <property type="nucleotide sequence ID" value="NZ_QXEC01000014.1"/>
</dbReference>
<organism evidence="3 4">
    <name type="scientific">Micromonospora radicis</name>
    <dbReference type="NCBI Taxonomy" id="1894971"/>
    <lineage>
        <taxon>Bacteria</taxon>
        <taxon>Bacillati</taxon>
        <taxon>Actinomycetota</taxon>
        <taxon>Actinomycetes</taxon>
        <taxon>Micromonosporales</taxon>
        <taxon>Micromonosporaceae</taxon>
        <taxon>Micromonospora</taxon>
    </lineage>
</organism>
<dbReference type="InterPro" id="IPR005149">
    <property type="entry name" value="Tscrpt_reg_PadR_N"/>
</dbReference>
<dbReference type="InterPro" id="IPR036390">
    <property type="entry name" value="WH_DNA-bd_sf"/>
</dbReference>
<name>A0A418MTN0_9ACTN</name>
<dbReference type="EMBL" id="QXEC01000014">
    <property type="protein sequence ID" value="RIV37428.1"/>
    <property type="molecule type" value="Genomic_DNA"/>
</dbReference>
<evidence type="ECO:0000256" key="1">
    <source>
        <dbReference type="SAM" id="MobiDB-lite"/>
    </source>
</evidence>
<feature type="domain" description="Transcription regulator PadR N-terminal" evidence="2">
    <location>
        <begin position="48"/>
        <end position="96"/>
    </location>
</feature>
<sequence>MPGRAPAVPDRIARHRAARPVRCSRPASRRSTRRADGALTDATPRLFGVRPLAFGQMYTTLARMLRDGYIAEAAHERAGGSDRVAYRLTRHGRIELDGWLSQAVPPAVHVSPSRPAAASR</sequence>
<dbReference type="InterPro" id="IPR036388">
    <property type="entry name" value="WH-like_DNA-bd_sf"/>
</dbReference>
<proteinExistence type="predicted"/>
<feature type="region of interest" description="Disordered" evidence="1">
    <location>
        <begin position="16"/>
        <end position="39"/>
    </location>
</feature>
<keyword evidence="4" id="KW-1185">Reference proteome</keyword>
<dbReference type="AlphaFoldDB" id="A0A418MTN0"/>
<gene>
    <name evidence="3" type="ORF">D2L64_16330</name>
</gene>
<dbReference type="Gene3D" id="1.10.10.10">
    <property type="entry name" value="Winged helix-like DNA-binding domain superfamily/Winged helix DNA-binding domain"/>
    <property type="match status" value="1"/>
</dbReference>
<dbReference type="SUPFAM" id="SSF46785">
    <property type="entry name" value="Winged helix' DNA-binding domain"/>
    <property type="match status" value="1"/>
</dbReference>
<accession>A0A418MTN0</accession>